<dbReference type="AlphaFoldDB" id="A0A5B0NYL7"/>
<comment type="caution">
    <text evidence="2">The sequence shown here is derived from an EMBL/GenBank/DDBJ whole genome shotgun (WGS) entry which is preliminary data.</text>
</comment>
<organism evidence="2 3">
    <name type="scientific">Puccinia graminis f. sp. tritici</name>
    <dbReference type="NCBI Taxonomy" id="56615"/>
    <lineage>
        <taxon>Eukaryota</taxon>
        <taxon>Fungi</taxon>
        <taxon>Dikarya</taxon>
        <taxon>Basidiomycota</taxon>
        <taxon>Pucciniomycotina</taxon>
        <taxon>Pucciniomycetes</taxon>
        <taxon>Pucciniales</taxon>
        <taxon>Pucciniaceae</taxon>
        <taxon>Puccinia</taxon>
    </lineage>
</organism>
<proteinExistence type="predicted"/>
<name>A0A5B0NYL7_PUCGR</name>
<reference evidence="3 4" key="1">
    <citation type="submission" date="2019-05" db="EMBL/GenBank/DDBJ databases">
        <title>Emergence of the Ug99 lineage of the wheat stem rust pathogen through somatic hybridization.</title>
        <authorList>
            <person name="Li F."/>
            <person name="Upadhyaya N.M."/>
            <person name="Sperschneider J."/>
            <person name="Matny O."/>
            <person name="Nguyen-Phuc H."/>
            <person name="Mago R."/>
            <person name="Raley C."/>
            <person name="Miller M.E."/>
            <person name="Silverstein K.A.T."/>
            <person name="Henningsen E."/>
            <person name="Hirsch C.D."/>
            <person name="Visser B."/>
            <person name="Pretorius Z.A."/>
            <person name="Steffenson B.J."/>
            <person name="Schwessinger B."/>
            <person name="Dodds P.N."/>
            <person name="Figueroa M."/>
        </authorList>
    </citation>
    <scope>NUCLEOTIDE SEQUENCE [LARGE SCALE GENOMIC DNA]</scope>
    <source>
        <strain evidence="2">21-0</strain>
        <strain evidence="1 4">Ug99</strain>
    </source>
</reference>
<evidence type="ECO:0000313" key="3">
    <source>
        <dbReference type="Proteomes" id="UP000324748"/>
    </source>
</evidence>
<dbReference type="EMBL" id="VDEP01000438">
    <property type="protein sequence ID" value="KAA1083467.1"/>
    <property type="molecule type" value="Genomic_DNA"/>
</dbReference>
<accession>A0A5B0NYL7</accession>
<sequence>MFKTKSFMLRVYAGTAITLLTLSMQLVEARHNLVPRAGSVRHCVRFLGEYYADNSQMICQNNEGGFLCPKDQCTSGGYPNPSNVGSFSKMHWRGCDRSSTSTRGRAWGRTANRAITIQFHDDEKRVSIHGTQEGLPDIFDFECYWNSPSDLNARKPYCGGCKDF</sequence>
<dbReference type="Proteomes" id="UP000324748">
    <property type="component" value="Unassembled WGS sequence"/>
</dbReference>
<keyword evidence="3" id="KW-1185">Reference proteome</keyword>
<evidence type="ECO:0000313" key="2">
    <source>
        <dbReference type="EMBL" id="KAA1094053.1"/>
    </source>
</evidence>
<gene>
    <name evidence="2" type="ORF">PGT21_008004</name>
    <name evidence="1" type="ORF">PGTUg99_034409</name>
</gene>
<dbReference type="Proteomes" id="UP000325313">
    <property type="component" value="Unassembled WGS sequence"/>
</dbReference>
<evidence type="ECO:0000313" key="4">
    <source>
        <dbReference type="Proteomes" id="UP000325313"/>
    </source>
</evidence>
<evidence type="ECO:0000313" key="1">
    <source>
        <dbReference type="EMBL" id="KAA1083467.1"/>
    </source>
</evidence>
<dbReference type="EMBL" id="VSWC01000079">
    <property type="protein sequence ID" value="KAA1094053.1"/>
    <property type="molecule type" value="Genomic_DNA"/>
</dbReference>
<protein>
    <submittedName>
        <fullName evidence="2">Uncharacterized protein</fullName>
    </submittedName>
</protein>